<keyword evidence="3" id="KW-1185">Reference proteome</keyword>
<feature type="transmembrane region" description="Helical" evidence="1">
    <location>
        <begin position="31"/>
        <end position="51"/>
    </location>
</feature>
<feature type="transmembrane region" description="Helical" evidence="1">
    <location>
        <begin position="77"/>
        <end position="98"/>
    </location>
</feature>
<accession>A0ABS6DUX8</accession>
<feature type="transmembrane region" description="Helical" evidence="1">
    <location>
        <begin position="104"/>
        <end position="124"/>
    </location>
</feature>
<protein>
    <submittedName>
        <fullName evidence="2">Uncharacterized protein</fullName>
    </submittedName>
</protein>
<keyword evidence="1" id="KW-0812">Transmembrane</keyword>
<evidence type="ECO:0000256" key="1">
    <source>
        <dbReference type="SAM" id="Phobius"/>
    </source>
</evidence>
<dbReference type="Proteomes" id="UP001196301">
    <property type="component" value="Unassembled WGS sequence"/>
</dbReference>
<proteinExistence type="predicted"/>
<sequence length="148" mass="16551">MKKVVRDFVLLFVMSFIYLSFYKAINISTEKGIIISLGTAGVFSLLNNRLLNLDEEGLKTKITISDEELEKVRKIRLVIRDSILTFLVCYGTMTVYLGETTISLIKAVSFVIAALAPALVVFAISKEIRIPSKRETVTEGETQIEELA</sequence>
<dbReference type="RefSeq" id="WP_216568639.1">
    <property type="nucleotide sequence ID" value="NZ_JAHLOQ010000006.1"/>
</dbReference>
<keyword evidence="1" id="KW-0472">Membrane</keyword>
<reference evidence="2 3" key="1">
    <citation type="submission" date="2021-06" db="EMBL/GenBank/DDBJ databases">
        <authorList>
            <person name="Sun Q."/>
            <person name="Li D."/>
        </authorList>
    </citation>
    <scope>NUCLEOTIDE SEQUENCE [LARGE SCALE GENOMIC DNA]</scope>
    <source>
        <strain evidence="2 3">N19</strain>
    </source>
</reference>
<gene>
    <name evidence="2" type="ORF">KQI20_03525</name>
</gene>
<evidence type="ECO:0000313" key="2">
    <source>
        <dbReference type="EMBL" id="MBU5335502.1"/>
    </source>
</evidence>
<name>A0ABS6DUX8_9FIRM</name>
<comment type="caution">
    <text evidence="2">The sequence shown here is derived from an EMBL/GenBank/DDBJ whole genome shotgun (WGS) entry which is preliminary data.</text>
</comment>
<dbReference type="EMBL" id="JAHLOQ010000006">
    <property type="protein sequence ID" value="MBU5335502.1"/>
    <property type="molecule type" value="Genomic_DNA"/>
</dbReference>
<evidence type="ECO:0000313" key="3">
    <source>
        <dbReference type="Proteomes" id="UP001196301"/>
    </source>
</evidence>
<keyword evidence="1" id="KW-1133">Transmembrane helix</keyword>
<organism evidence="2 3">
    <name type="scientific">Intestinibacter bartlettii</name>
    <dbReference type="NCBI Taxonomy" id="261299"/>
    <lineage>
        <taxon>Bacteria</taxon>
        <taxon>Bacillati</taxon>
        <taxon>Bacillota</taxon>
        <taxon>Clostridia</taxon>
        <taxon>Peptostreptococcales</taxon>
        <taxon>Peptostreptococcaceae</taxon>
        <taxon>Intestinibacter</taxon>
    </lineage>
</organism>
<feature type="transmembrane region" description="Helical" evidence="1">
    <location>
        <begin position="7"/>
        <end position="25"/>
    </location>
</feature>